<dbReference type="InterPro" id="IPR052922">
    <property type="entry name" value="Cytidylate_Kinase-2"/>
</dbReference>
<keyword evidence="2" id="KW-1185">Reference proteome</keyword>
<dbReference type="EMBL" id="CXST01000001">
    <property type="protein sequence ID" value="CTQ41905.1"/>
    <property type="molecule type" value="Genomic_DNA"/>
</dbReference>
<gene>
    <name evidence="1" type="ORF">LAL4801_00325</name>
</gene>
<dbReference type="PANTHER" id="PTHR37816">
    <property type="entry name" value="YALI0E33011P"/>
    <property type="match status" value="1"/>
</dbReference>
<sequence length="203" mass="23964">MSIEQSVSGFHPLYNLYNDRPFLAFVWCDMKRVMIVGGPGSGKSTLAVALGRKTGLPVYHMDKIHYRSGWNERTRAEKDRLTHEVHLKDVWIFEGGHSSTYAERLERADTFIWLDVPVTRRIFRVLKRSVKYNGQSRPDLAEGCPEQFNWQTVEFLRFIWRTRHSARAKLEHIYREPPDHLKVYRFNTLAEIDDFLARPWQQG</sequence>
<evidence type="ECO:0000313" key="2">
    <source>
        <dbReference type="Proteomes" id="UP000048926"/>
    </source>
</evidence>
<dbReference type="PANTHER" id="PTHR37816:SF3">
    <property type="entry name" value="MODULATES DNA TOPOLOGY"/>
    <property type="match status" value="1"/>
</dbReference>
<reference evidence="2" key="1">
    <citation type="submission" date="2015-07" db="EMBL/GenBank/DDBJ databases">
        <authorList>
            <person name="Rodrigo-Torres Lidia"/>
            <person name="Arahal R.David."/>
        </authorList>
    </citation>
    <scope>NUCLEOTIDE SEQUENCE [LARGE SCALE GENOMIC DNA]</scope>
    <source>
        <strain evidence="2">CECT 4801</strain>
    </source>
</reference>
<name>A0A0M6XVN4_9HYPH</name>
<accession>A0A0M6XVN4</accession>
<dbReference type="Pfam" id="PF13238">
    <property type="entry name" value="AAA_18"/>
    <property type="match status" value="1"/>
</dbReference>
<dbReference type="AlphaFoldDB" id="A0A0M6XVN4"/>
<protein>
    <submittedName>
        <fullName evidence="1">Topology modulation protein</fullName>
    </submittedName>
</protein>
<organism evidence="1 2">
    <name type="scientific">Roseibium aggregatum</name>
    <dbReference type="NCBI Taxonomy" id="187304"/>
    <lineage>
        <taxon>Bacteria</taxon>
        <taxon>Pseudomonadati</taxon>
        <taxon>Pseudomonadota</taxon>
        <taxon>Alphaproteobacteria</taxon>
        <taxon>Hyphomicrobiales</taxon>
        <taxon>Stappiaceae</taxon>
        <taxon>Roseibium</taxon>
    </lineage>
</organism>
<proteinExistence type="predicted"/>
<dbReference type="OrthoDB" id="7210594at2"/>
<dbReference type="Proteomes" id="UP000048926">
    <property type="component" value="Unassembled WGS sequence"/>
</dbReference>
<evidence type="ECO:0000313" key="1">
    <source>
        <dbReference type="EMBL" id="CTQ41905.1"/>
    </source>
</evidence>
<dbReference type="SUPFAM" id="SSF52540">
    <property type="entry name" value="P-loop containing nucleoside triphosphate hydrolases"/>
    <property type="match status" value="1"/>
</dbReference>
<dbReference type="InterPro" id="IPR027417">
    <property type="entry name" value="P-loop_NTPase"/>
</dbReference>
<dbReference type="Gene3D" id="3.40.50.300">
    <property type="entry name" value="P-loop containing nucleotide triphosphate hydrolases"/>
    <property type="match status" value="1"/>
</dbReference>
<dbReference type="STRING" id="187304.B0E33_00030"/>